<dbReference type="AlphaFoldDB" id="A0A8H7Q1K0"/>
<sequence>MSGNNSTDGGDNSTDGGDNSTDGGSPTPTTQHDKPTEKFQEINGVLFPSDWQVVEKSKVGPFIVGVDFKQPNGRVFRWSNRRHRKGRAWVHNGEHELHAGKKKTPEEVVATRKPLWPLSVRVPVDAKFRYFGWEPRNIVWCYGWAFTLGSILFVIGGVPSLMSTVINDTDETMRLVNIPFVIGASFFLVGAYVAHFNVLNLDEVAKAETWEDYRLSHGIDIDLEADGVPMHVDGRSAPSKAMELPSDTKDSDRPRPRHKYNITAHAAKHHFFTNPPQSATRRFVGFKPTDLGYWGTWCLTVGASLFLINSSTVFCPLVTPGSLLEKMVDFLFSTVASVLFVIGSYLKFAEVGESWNPFAIRRDQLYFYDVWGNLIGSIAFLVASILGFIYPGIPRDIGTNTWYFIGSVAFLFASPFKIIESLNSMA</sequence>
<feature type="transmembrane region" description="Helical" evidence="2">
    <location>
        <begin position="291"/>
        <end position="310"/>
    </location>
</feature>
<feature type="transmembrane region" description="Helical" evidence="2">
    <location>
        <begin position="137"/>
        <end position="158"/>
    </location>
</feature>
<protein>
    <recommendedName>
        <fullName evidence="5">YrhK domain-containing protein</fullName>
    </recommendedName>
</protein>
<feature type="transmembrane region" description="Helical" evidence="2">
    <location>
        <begin position="370"/>
        <end position="390"/>
    </location>
</feature>
<dbReference type="Proteomes" id="UP000654370">
    <property type="component" value="Unassembled WGS sequence"/>
</dbReference>
<keyword evidence="2" id="KW-1133">Transmembrane helix</keyword>
<name>A0A8H7Q1K0_MORIS</name>
<feature type="transmembrane region" description="Helical" evidence="2">
    <location>
        <begin position="402"/>
        <end position="419"/>
    </location>
</feature>
<evidence type="ECO:0000256" key="2">
    <source>
        <dbReference type="SAM" id="Phobius"/>
    </source>
</evidence>
<dbReference type="EMBL" id="JAEPQZ010000002">
    <property type="protein sequence ID" value="KAG2184724.1"/>
    <property type="molecule type" value="Genomic_DNA"/>
</dbReference>
<evidence type="ECO:0000313" key="4">
    <source>
        <dbReference type="Proteomes" id="UP000654370"/>
    </source>
</evidence>
<organism evidence="3 4">
    <name type="scientific">Mortierella isabellina</name>
    <name type="common">Filamentous fungus</name>
    <name type="synonym">Umbelopsis isabellina</name>
    <dbReference type="NCBI Taxonomy" id="91625"/>
    <lineage>
        <taxon>Eukaryota</taxon>
        <taxon>Fungi</taxon>
        <taxon>Fungi incertae sedis</taxon>
        <taxon>Mucoromycota</taxon>
        <taxon>Mucoromycotina</taxon>
        <taxon>Umbelopsidomycetes</taxon>
        <taxon>Umbelopsidales</taxon>
        <taxon>Umbelopsidaceae</taxon>
        <taxon>Umbelopsis</taxon>
    </lineage>
</organism>
<evidence type="ECO:0000256" key="1">
    <source>
        <dbReference type="SAM" id="MobiDB-lite"/>
    </source>
</evidence>
<feature type="region of interest" description="Disordered" evidence="1">
    <location>
        <begin position="235"/>
        <end position="256"/>
    </location>
</feature>
<dbReference type="OrthoDB" id="2603at2759"/>
<comment type="caution">
    <text evidence="3">The sequence shown here is derived from an EMBL/GenBank/DDBJ whole genome shotgun (WGS) entry which is preliminary data.</text>
</comment>
<proteinExistence type="predicted"/>
<gene>
    <name evidence="3" type="ORF">INT43_000637</name>
</gene>
<evidence type="ECO:0008006" key="5">
    <source>
        <dbReference type="Google" id="ProtNLM"/>
    </source>
</evidence>
<evidence type="ECO:0000313" key="3">
    <source>
        <dbReference type="EMBL" id="KAG2184724.1"/>
    </source>
</evidence>
<feature type="transmembrane region" description="Helical" evidence="2">
    <location>
        <begin position="330"/>
        <end position="349"/>
    </location>
</feature>
<keyword evidence="2" id="KW-0812">Transmembrane</keyword>
<feature type="region of interest" description="Disordered" evidence="1">
    <location>
        <begin position="1"/>
        <end position="35"/>
    </location>
</feature>
<feature type="compositionally biased region" description="Low complexity" evidence="1">
    <location>
        <begin position="1"/>
        <end position="25"/>
    </location>
</feature>
<feature type="transmembrane region" description="Helical" evidence="2">
    <location>
        <begin position="178"/>
        <end position="199"/>
    </location>
</feature>
<accession>A0A8H7Q1K0</accession>
<keyword evidence="2" id="KW-0472">Membrane</keyword>
<reference evidence="3" key="1">
    <citation type="submission" date="2020-12" db="EMBL/GenBank/DDBJ databases">
        <title>Metabolic potential, ecology and presence of endohyphal bacteria is reflected in genomic diversity of Mucoromycotina.</title>
        <authorList>
            <person name="Muszewska A."/>
            <person name="Okrasinska A."/>
            <person name="Steczkiewicz K."/>
            <person name="Drgas O."/>
            <person name="Orlowska M."/>
            <person name="Perlinska-Lenart U."/>
            <person name="Aleksandrzak-Piekarczyk T."/>
            <person name="Szatraj K."/>
            <person name="Zielenkiewicz U."/>
            <person name="Pilsyk S."/>
            <person name="Malc E."/>
            <person name="Mieczkowski P."/>
            <person name="Kruszewska J.S."/>
            <person name="Biernat P."/>
            <person name="Pawlowska J."/>
        </authorList>
    </citation>
    <scope>NUCLEOTIDE SEQUENCE</scope>
    <source>
        <strain evidence="3">WA0000067209</strain>
    </source>
</reference>
<keyword evidence="4" id="KW-1185">Reference proteome</keyword>